<evidence type="ECO:0000313" key="4">
    <source>
        <dbReference type="EMBL" id="NIJ58745.1"/>
    </source>
</evidence>
<comment type="similarity">
    <text evidence="1">Belongs to the membrane fusion protein (MFP) (TC 8.A.1) family.</text>
</comment>
<dbReference type="PANTHER" id="PTHR30469">
    <property type="entry name" value="MULTIDRUG RESISTANCE PROTEIN MDTA"/>
    <property type="match status" value="1"/>
</dbReference>
<dbReference type="InterPro" id="IPR058792">
    <property type="entry name" value="Beta-barrel_RND_2"/>
</dbReference>
<evidence type="ECO:0000313" key="5">
    <source>
        <dbReference type="Proteomes" id="UP001429580"/>
    </source>
</evidence>
<dbReference type="InterPro" id="IPR058649">
    <property type="entry name" value="CzcB_C"/>
</dbReference>
<protein>
    <submittedName>
        <fullName evidence="4">RND family efflux transporter MFP subunit</fullName>
    </submittedName>
</protein>
<dbReference type="InterPro" id="IPR006143">
    <property type="entry name" value="RND_pump_MFP"/>
</dbReference>
<evidence type="ECO:0000259" key="3">
    <source>
        <dbReference type="Pfam" id="PF25975"/>
    </source>
</evidence>
<dbReference type="RefSeq" id="WP_166953470.1">
    <property type="nucleotide sequence ID" value="NZ_JAASQI010000006.1"/>
</dbReference>
<dbReference type="Proteomes" id="UP001429580">
    <property type="component" value="Unassembled WGS sequence"/>
</dbReference>
<feature type="domain" description="CzcB-like C-terminal circularly permuted SH3-like" evidence="3">
    <location>
        <begin position="283"/>
        <end position="340"/>
    </location>
</feature>
<dbReference type="PANTHER" id="PTHR30469:SF38">
    <property type="entry name" value="HLYD FAMILY SECRETION PROTEIN"/>
    <property type="match status" value="1"/>
</dbReference>
<dbReference type="EMBL" id="JAASQI010000006">
    <property type="protein sequence ID" value="NIJ58745.1"/>
    <property type="molecule type" value="Genomic_DNA"/>
</dbReference>
<name>A0ABX0V301_9HYPH</name>
<comment type="caution">
    <text evidence="4">The sequence shown here is derived from an EMBL/GenBank/DDBJ whole genome shotgun (WGS) entry which is preliminary data.</text>
</comment>
<keyword evidence="5" id="KW-1185">Reference proteome</keyword>
<evidence type="ECO:0000259" key="2">
    <source>
        <dbReference type="Pfam" id="PF25954"/>
    </source>
</evidence>
<proteinExistence type="inferred from homology"/>
<dbReference type="Gene3D" id="2.40.420.20">
    <property type="match status" value="1"/>
</dbReference>
<gene>
    <name evidence="4" type="ORF">FHS82_002600</name>
</gene>
<dbReference type="Pfam" id="PF25975">
    <property type="entry name" value="CzcB_C"/>
    <property type="match status" value="1"/>
</dbReference>
<feature type="domain" description="CusB-like beta-barrel" evidence="2">
    <location>
        <begin position="206"/>
        <end position="265"/>
    </location>
</feature>
<dbReference type="PROSITE" id="PS51257">
    <property type="entry name" value="PROKAR_LIPOPROTEIN"/>
    <property type="match status" value="1"/>
</dbReference>
<accession>A0ABX0V301</accession>
<dbReference type="Gene3D" id="1.10.287.470">
    <property type="entry name" value="Helix hairpin bin"/>
    <property type="match status" value="1"/>
</dbReference>
<evidence type="ECO:0000256" key="1">
    <source>
        <dbReference type="ARBA" id="ARBA00009477"/>
    </source>
</evidence>
<dbReference type="Gene3D" id="2.40.50.100">
    <property type="match status" value="1"/>
</dbReference>
<reference evidence="4 5" key="1">
    <citation type="submission" date="2020-03" db="EMBL/GenBank/DDBJ databases">
        <title>Genomic Encyclopedia of Type Strains, Phase IV (KMG-IV): sequencing the most valuable type-strain genomes for metagenomic binning, comparative biology and taxonomic classification.</title>
        <authorList>
            <person name="Goeker M."/>
        </authorList>
    </citation>
    <scope>NUCLEOTIDE SEQUENCE [LARGE SCALE GENOMIC DNA]</scope>
    <source>
        <strain evidence="4 5">DSM 103870</strain>
    </source>
</reference>
<organism evidence="4 5">
    <name type="scientific">Pseudochelatococcus lubricantis</name>
    <dbReference type="NCBI Taxonomy" id="1538102"/>
    <lineage>
        <taxon>Bacteria</taxon>
        <taxon>Pseudomonadati</taxon>
        <taxon>Pseudomonadota</taxon>
        <taxon>Alphaproteobacteria</taxon>
        <taxon>Hyphomicrobiales</taxon>
        <taxon>Chelatococcaceae</taxon>
        <taxon>Pseudochelatococcus</taxon>
    </lineage>
</organism>
<dbReference type="Gene3D" id="2.40.30.170">
    <property type="match status" value="1"/>
</dbReference>
<dbReference type="NCBIfam" id="TIGR01730">
    <property type="entry name" value="RND_mfp"/>
    <property type="match status" value="1"/>
</dbReference>
<dbReference type="SUPFAM" id="SSF111369">
    <property type="entry name" value="HlyD-like secretion proteins"/>
    <property type="match status" value="1"/>
</dbReference>
<dbReference type="Pfam" id="PF25954">
    <property type="entry name" value="Beta-barrel_RND_2"/>
    <property type="match status" value="1"/>
</dbReference>
<sequence>MNILRLGAFVLAAAAVAGCSPQEEAQPRAPRVVQVVEARTETVEQSFSQVGEIRPYHDTALSFRLNGMLATRLRLGESVREGDVLAVLDKRPAENDLRAARAELAAANAALSLATLSAERQRALFERNAAARAVVEDADANRATATARVDAATVALERAQDALSYTELRAPHEGTISAVEANQGEVVAAGQAVLRLVTENRRHAVFDVPEVFYRTTPKASVITLRLVSDPAITATGTIDEVAPLADRSTRSYRVKVAVEGNGARMPFGAPVIGTLVLSKDELVRLPASALTTSETGSAVFVVDVQTGTLHRRPVELARFDERSLYVSSGLQEGERVATTGVAKLRDGEQVRVADGGK</sequence>